<dbReference type="Gene3D" id="3.40.50.150">
    <property type="entry name" value="Vaccinia Virus protein VP39"/>
    <property type="match status" value="1"/>
</dbReference>
<feature type="compositionally biased region" description="Basic and acidic residues" evidence="1">
    <location>
        <begin position="267"/>
        <end position="281"/>
    </location>
</feature>
<gene>
    <name evidence="2" type="ORF">Prum_022610</name>
</gene>
<dbReference type="EMBL" id="BLPG01000001">
    <property type="protein sequence ID" value="GFJ88619.1"/>
    <property type="molecule type" value="Genomic_DNA"/>
</dbReference>
<dbReference type="AlphaFoldDB" id="A0A6V8L1W4"/>
<sequence>MVSSGQYGEVDERNWAQARERLGDDVNTATAARMYDYYLGGVHNFAADRQAAENVIASMPLVPSIARANREFLGRAVRHLVAQGVHQFLDIGSGMPTQGNVHQVAQAANPDARVVYVDIDPVAVMHSRGLLEGNERAAAVLGDLCRPDDLLELLDHPDLRAVIDLDRPVAVLLVAVLHFVPDDALAYTAVRKVRERLAPGSWLVLSHGAAEGFLASQAQAVQGVYKQRTATPGGLRTADEVLRFFGDDFEVVPPGLVWAPAWRPESGHESDPFDGHPERSGMHAAVAQKPL</sequence>
<name>A0A6V8L1W4_9ACTN</name>
<evidence type="ECO:0000256" key="1">
    <source>
        <dbReference type="SAM" id="MobiDB-lite"/>
    </source>
</evidence>
<reference evidence="2 3" key="1">
    <citation type="submission" date="2020-03" db="EMBL/GenBank/DDBJ databases">
        <title>Whole genome shotgun sequence of Phytohabitans rumicis NBRC 108638.</title>
        <authorList>
            <person name="Komaki H."/>
            <person name="Tamura T."/>
        </authorList>
    </citation>
    <scope>NUCLEOTIDE SEQUENCE [LARGE SCALE GENOMIC DNA]</scope>
    <source>
        <strain evidence="2 3">NBRC 108638</strain>
    </source>
</reference>
<dbReference type="CDD" id="cd02440">
    <property type="entry name" value="AdoMet_MTases"/>
    <property type="match status" value="1"/>
</dbReference>
<feature type="region of interest" description="Disordered" evidence="1">
    <location>
        <begin position="267"/>
        <end position="291"/>
    </location>
</feature>
<dbReference type="InterPro" id="IPR006764">
    <property type="entry name" value="SAM_dep_MeTrfase_SAV2177_type"/>
</dbReference>
<dbReference type="InterPro" id="IPR029063">
    <property type="entry name" value="SAM-dependent_MTases_sf"/>
</dbReference>
<proteinExistence type="predicted"/>
<evidence type="ECO:0000313" key="3">
    <source>
        <dbReference type="Proteomes" id="UP000482960"/>
    </source>
</evidence>
<reference evidence="2 3" key="2">
    <citation type="submission" date="2020-03" db="EMBL/GenBank/DDBJ databases">
        <authorList>
            <person name="Ichikawa N."/>
            <person name="Kimura A."/>
            <person name="Kitahashi Y."/>
            <person name="Uohara A."/>
        </authorList>
    </citation>
    <scope>NUCLEOTIDE SEQUENCE [LARGE SCALE GENOMIC DNA]</scope>
    <source>
        <strain evidence="2 3">NBRC 108638</strain>
    </source>
</reference>
<evidence type="ECO:0008006" key="4">
    <source>
        <dbReference type="Google" id="ProtNLM"/>
    </source>
</evidence>
<dbReference type="Pfam" id="PF04672">
    <property type="entry name" value="Methyltransf_19"/>
    <property type="match status" value="1"/>
</dbReference>
<keyword evidence="3" id="KW-1185">Reference proteome</keyword>
<dbReference type="SUPFAM" id="SSF53335">
    <property type="entry name" value="S-adenosyl-L-methionine-dependent methyltransferases"/>
    <property type="match status" value="1"/>
</dbReference>
<accession>A0A6V8L1W4</accession>
<comment type="caution">
    <text evidence="2">The sequence shown here is derived from an EMBL/GenBank/DDBJ whole genome shotgun (WGS) entry which is preliminary data.</text>
</comment>
<evidence type="ECO:0000313" key="2">
    <source>
        <dbReference type="EMBL" id="GFJ88619.1"/>
    </source>
</evidence>
<organism evidence="2 3">
    <name type="scientific">Phytohabitans rumicis</name>
    <dbReference type="NCBI Taxonomy" id="1076125"/>
    <lineage>
        <taxon>Bacteria</taxon>
        <taxon>Bacillati</taxon>
        <taxon>Actinomycetota</taxon>
        <taxon>Actinomycetes</taxon>
        <taxon>Micromonosporales</taxon>
        <taxon>Micromonosporaceae</taxon>
    </lineage>
</organism>
<dbReference type="PIRSF" id="PIRSF017393">
    <property type="entry name" value="MTase_SAV2177"/>
    <property type="match status" value="1"/>
</dbReference>
<dbReference type="Proteomes" id="UP000482960">
    <property type="component" value="Unassembled WGS sequence"/>
</dbReference>
<protein>
    <recommendedName>
        <fullName evidence="4">S-adenosyl methyltransferase</fullName>
    </recommendedName>
</protein>